<evidence type="ECO:0000313" key="2">
    <source>
        <dbReference type="Proteomes" id="UP001367508"/>
    </source>
</evidence>
<evidence type="ECO:0000313" key="1">
    <source>
        <dbReference type="EMBL" id="KAK7360683.1"/>
    </source>
</evidence>
<dbReference type="Proteomes" id="UP001367508">
    <property type="component" value="Unassembled WGS sequence"/>
</dbReference>
<accession>A0AAN9MZY0</accession>
<dbReference type="EMBL" id="JAYMYQ010000001">
    <property type="protein sequence ID" value="KAK7360683.1"/>
    <property type="molecule type" value="Genomic_DNA"/>
</dbReference>
<comment type="caution">
    <text evidence="1">The sequence shown here is derived from an EMBL/GenBank/DDBJ whole genome shotgun (WGS) entry which is preliminary data.</text>
</comment>
<protein>
    <submittedName>
        <fullName evidence="1">Uncharacterized protein</fullName>
    </submittedName>
</protein>
<sequence>MHGLELELSVETLCGKDNTTKYRGPVASLYHRRHIDCTRSLHSHDSMLPITVGSTFQNIDEFGVGPEILPLSKALMSILKALEGIRLNAKKKKKLLVCFSKILCDDRTIKSSSYEGRSSLSLASKVVEKKRLLFSKVAPPIATKLH</sequence>
<gene>
    <name evidence="1" type="ORF">VNO77_02692</name>
</gene>
<proteinExistence type="predicted"/>
<organism evidence="1 2">
    <name type="scientific">Canavalia gladiata</name>
    <name type="common">Sword bean</name>
    <name type="synonym">Dolichos gladiatus</name>
    <dbReference type="NCBI Taxonomy" id="3824"/>
    <lineage>
        <taxon>Eukaryota</taxon>
        <taxon>Viridiplantae</taxon>
        <taxon>Streptophyta</taxon>
        <taxon>Embryophyta</taxon>
        <taxon>Tracheophyta</taxon>
        <taxon>Spermatophyta</taxon>
        <taxon>Magnoliopsida</taxon>
        <taxon>eudicotyledons</taxon>
        <taxon>Gunneridae</taxon>
        <taxon>Pentapetalae</taxon>
        <taxon>rosids</taxon>
        <taxon>fabids</taxon>
        <taxon>Fabales</taxon>
        <taxon>Fabaceae</taxon>
        <taxon>Papilionoideae</taxon>
        <taxon>50 kb inversion clade</taxon>
        <taxon>NPAAA clade</taxon>
        <taxon>indigoferoid/millettioid clade</taxon>
        <taxon>Phaseoleae</taxon>
        <taxon>Canavalia</taxon>
    </lineage>
</organism>
<dbReference type="AlphaFoldDB" id="A0AAN9MZY0"/>
<reference evidence="1 2" key="1">
    <citation type="submission" date="2024-01" db="EMBL/GenBank/DDBJ databases">
        <title>The genomes of 5 underutilized Papilionoideae crops provide insights into root nodulation and disease resistanc.</title>
        <authorList>
            <person name="Jiang F."/>
        </authorList>
    </citation>
    <scope>NUCLEOTIDE SEQUENCE [LARGE SCALE GENOMIC DNA]</scope>
    <source>
        <strain evidence="1">LVBAO_FW01</strain>
        <tissue evidence="1">Leaves</tissue>
    </source>
</reference>
<name>A0AAN9MZY0_CANGL</name>
<keyword evidence="2" id="KW-1185">Reference proteome</keyword>